<keyword evidence="2" id="KW-1185">Reference proteome</keyword>
<evidence type="ECO:0000313" key="1">
    <source>
        <dbReference type="EMBL" id="KAL3774426.1"/>
    </source>
</evidence>
<dbReference type="PANTHER" id="PTHR31834:SF1">
    <property type="entry name" value="INITIATION-SPECIFIC ALPHA-1,6-MANNOSYLTRANSFERASE"/>
    <property type="match status" value="1"/>
</dbReference>
<dbReference type="Pfam" id="PF04488">
    <property type="entry name" value="Gly_transf_sug"/>
    <property type="match status" value="1"/>
</dbReference>
<evidence type="ECO:0000313" key="2">
    <source>
        <dbReference type="Proteomes" id="UP001530315"/>
    </source>
</evidence>
<protein>
    <submittedName>
        <fullName evidence="1">Uncharacterized protein</fullName>
    </submittedName>
</protein>
<dbReference type="Gene3D" id="3.90.550.20">
    <property type="match status" value="1"/>
</dbReference>
<comment type="caution">
    <text evidence="1">The sequence shown here is derived from an EMBL/GenBank/DDBJ whole genome shotgun (WGS) entry which is preliminary data.</text>
</comment>
<dbReference type="InterPro" id="IPR039367">
    <property type="entry name" value="Och1-like"/>
</dbReference>
<dbReference type="SUPFAM" id="SSF53448">
    <property type="entry name" value="Nucleotide-diphospho-sugar transferases"/>
    <property type="match status" value="1"/>
</dbReference>
<dbReference type="InterPro" id="IPR029044">
    <property type="entry name" value="Nucleotide-diphossugar_trans"/>
</dbReference>
<reference evidence="1 2" key="1">
    <citation type="submission" date="2024-10" db="EMBL/GenBank/DDBJ databases">
        <title>Updated reference genomes for cyclostephanoid diatoms.</title>
        <authorList>
            <person name="Roberts W.R."/>
            <person name="Alverson A.J."/>
        </authorList>
    </citation>
    <scope>NUCLEOTIDE SEQUENCE [LARGE SCALE GENOMIC DNA]</scope>
    <source>
        <strain evidence="1 2">AJA276-08</strain>
    </source>
</reference>
<dbReference type="AlphaFoldDB" id="A0ABD3NIQ4"/>
<gene>
    <name evidence="1" type="ORF">ACHAW5_001668</name>
</gene>
<dbReference type="Proteomes" id="UP001530315">
    <property type="component" value="Unassembled WGS sequence"/>
</dbReference>
<sequence length="289" mass="32680">MLVQLGNISTCPDNSELSLFNSFVSGGKMETAEKPADKRIPKVIHVVGRQWLQEMDSWKILNPEYNVEFYNDDRCLKFIQENYPQFEFTYSHLKSVHRFDFIRYLIVYQHGGIYADSDITCTEPVKNWGISNETTFFTGMECVGCNDIGAQVIQWTFGATKGHPILDHIIKNVVANSIKAPSFYDRFGKFNKVIHMTGPSAFSDGVMSYLIEKGTCNPKVGDWNDNKGFVICSSVVPFGFASGVQIFPWYRWGSARDGDMPDLPANLGADIYAVQFINHGYKGSWVGRE</sequence>
<dbReference type="EMBL" id="JALLAZ020001469">
    <property type="protein sequence ID" value="KAL3774426.1"/>
    <property type="molecule type" value="Genomic_DNA"/>
</dbReference>
<proteinExistence type="predicted"/>
<name>A0ABD3NIQ4_9STRA</name>
<dbReference type="PANTHER" id="PTHR31834">
    <property type="entry name" value="INITIATION-SPECIFIC ALPHA-1,6-MANNOSYLTRANSFERASE"/>
    <property type="match status" value="1"/>
</dbReference>
<dbReference type="InterPro" id="IPR007577">
    <property type="entry name" value="GlycoTrfase_DXD_sugar-bd_CS"/>
</dbReference>
<organism evidence="1 2">
    <name type="scientific">Stephanodiscus triporus</name>
    <dbReference type="NCBI Taxonomy" id="2934178"/>
    <lineage>
        <taxon>Eukaryota</taxon>
        <taxon>Sar</taxon>
        <taxon>Stramenopiles</taxon>
        <taxon>Ochrophyta</taxon>
        <taxon>Bacillariophyta</taxon>
        <taxon>Coscinodiscophyceae</taxon>
        <taxon>Thalassiosirophycidae</taxon>
        <taxon>Stephanodiscales</taxon>
        <taxon>Stephanodiscaceae</taxon>
        <taxon>Stephanodiscus</taxon>
    </lineage>
</organism>
<accession>A0ABD3NIQ4</accession>